<comment type="similarity">
    <text evidence="1 4">Belongs to the glycosyl hydrolase 25 family.</text>
</comment>
<keyword evidence="2 4" id="KW-0378">Hydrolase</keyword>
<dbReference type="InterPro" id="IPR008270">
    <property type="entry name" value="Glyco_hydro_25_AS"/>
</dbReference>
<evidence type="ECO:0000313" key="6">
    <source>
        <dbReference type="Proteomes" id="UP001069802"/>
    </source>
</evidence>
<dbReference type="EMBL" id="JAPWGY010000001">
    <property type="protein sequence ID" value="MCZ4279692.1"/>
    <property type="molecule type" value="Genomic_DNA"/>
</dbReference>
<dbReference type="RefSeq" id="WP_269421892.1">
    <property type="nucleotide sequence ID" value="NZ_JAPWGY010000001.1"/>
</dbReference>
<proteinExistence type="inferred from homology"/>
<reference evidence="5" key="1">
    <citation type="submission" date="2022-12" db="EMBL/GenBank/DDBJ databases">
        <title>Bacterial isolates from different developmental stages of Nematostella vectensis.</title>
        <authorList>
            <person name="Fraune S."/>
        </authorList>
    </citation>
    <scope>NUCLEOTIDE SEQUENCE</scope>
    <source>
        <strain evidence="5">G21630-S1</strain>
    </source>
</reference>
<dbReference type="PROSITE" id="PS51904">
    <property type="entry name" value="GLYCOSYL_HYDROL_F25_2"/>
    <property type="match status" value="1"/>
</dbReference>
<keyword evidence="3 4" id="KW-0326">Glycosidase</keyword>
<evidence type="ECO:0000256" key="2">
    <source>
        <dbReference type="ARBA" id="ARBA00022801"/>
    </source>
</evidence>
<accession>A0ABT4LF12</accession>
<dbReference type="PANTHER" id="PTHR34135">
    <property type="entry name" value="LYSOZYME"/>
    <property type="match status" value="1"/>
</dbReference>
<evidence type="ECO:0000313" key="5">
    <source>
        <dbReference type="EMBL" id="MCZ4279692.1"/>
    </source>
</evidence>
<dbReference type="SUPFAM" id="SSF51445">
    <property type="entry name" value="(Trans)glycosidases"/>
    <property type="match status" value="1"/>
</dbReference>
<dbReference type="Gene3D" id="3.20.20.80">
    <property type="entry name" value="Glycosidases"/>
    <property type="match status" value="1"/>
</dbReference>
<evidence type="ECO:0000256" key="1">
    <source>
        <dbReference type="ARBA" id="ARBA00010646"/>
    </source>
</evidence>
<dbReference type="EC" id="3.2.1.17" evidence="4"/>
<keyword evidence="6" id="KW-1185">Reference proteome</keyword>
<comment type="caution">
    <text evidence="5">The sequence shown here is derived from an EMBL/GenBank/DDBJ whole genome shotgun (WGS) entry which is preliminary data.</text>
</comment>
<comment type="catalytic activity">
    <reaction evidence="4">
        <text>Hydrolysis of (1-&gt;4)-beta-linkages between N-acetylmuramic acid and N-acetyl-D-glucosamine residues in a peptidoglycan and between N-acetyl-D-glucosamine residues in chitodextrins.</text>
        <dbReference type="EC" id="3.2.1.17"/>
    </reaction>
</comment>
<protein>
    <recommendedName>
        <fullName evidence="4">Lysozyme</fullName>
        <ecNumber evidence="4">3.2.1.17</ecNumber>
    </recommendedName>
</protein>
<evidence type="ECO:0000256" key="3">
    <source>
        <dbReference type="ARBA" id="ARBA00023295"/>
    </source>
</evidence>
<organism evidence="5 6">
    <name type="scientific">Kiloniella laminariae</name>
    <dbReference type="NCBI Taxonomy" id="454162"/>
    <lineage>
        <taxon>Bacteria</taxon>
        <taxon>Pseudomonadati</taxon>
        <taxon>Pseudomonadota</taxon>
        <taxon>Alphaproteobacteria</taxon>
        <taxon>Rhodospirillales</taxon>
        <taxon>Kiloniellaceae</taxon>
        <taxon>Kiloniella</taxon>
    </lineage>
</organism>
<dbReference type="Proteomes" id="UP001069802">
    <property type="component" value="Unassembled WGS sequence"/>
</dbReference>
<dbReference type="Pfam" id="PF01183">
    <property type="entry name" value="Glyco_hydro_25"/>
    <property type="match status" value="1"/>
</dbReference>
<sequence length="259" mass="29353">MKRSANLRRPKRGLVRGLSLFLVALTGLGLTGWFFAPHLELARQFHPLHGIDVSHHQGEVDWQQVAGEGTSFVYIKSTEGGDYVDPLFSANWQGTRAASLPRGAYHFFNLCHSGKDQAANFIATVPLEADMLPPVVDAEVMEPCQKPEDATAADDHVVTDVVAELTDFIEALQQHYGQRPVIYTMRHFDERYLKGKFLYDRFWIASMPLEPNFREDQWVIWQYQDKGKRAGITGTVDLNVLRSGVTDFPLPQNQRDQPQ</sequence>
<dbReference type="InterPro" id="IPR018077">
    <property type="entry name" value="Glyco_hydro_fam25_subgr"/>
</dbReference>
<name>A0ABT4LF12_9PROT</name>
<gene>
    <name evidence="5" type="ORF">O4H49_02805</name>
</gene>
<dbReference type="InterPro" id="IPR017853">
    <property type="entry name" value="GH"/>
</dbReference>
<dbReference type="PROSITE" id="PS00953">
    <property type="entry name" value="GLYCOSYL_HYDROL_F25_1"/>
    <property type="match status" value="1"/>
</dbReference>
<dbReference type="PANTHER" id="PTHR34135:SF2">
    <property type="entry name" value="LYSOZYME"/>
    <property type="match status" value="1"/>
</dbReference>
<dbReference type="SMART" id="SM00641">
    <property type="entry name" value="Glyco_25"/>
    <property type="match status" value="1"/>
</dbReference>
<evidence type="ECO:0000256" key="4">
    <source>
        <dbReference type="RuleBase" id="RU361176"/>
    </source>
</evidence>
<dbReference type="InterPro" id="IPR002053">
    <property type="entry name" value="Glyco_hydro_25"/>
</dbReference>